<reference evidence="2" key="1">
    <citation type="submission" date="2009-02" db="EMBL/GenBank/DDBJ databases">
        <title>The Genome Sequence of Ajellomyces capsulatus strain G186AR.</title>
        <authorList>
            <consortium name="The Broad Institute Genome Sequencing Platform"/>
            <person name="Champion M."/>
            <person name="Cuomo C."/>
            <person name="Ma L.-J."/>
            <person name="Henn M.R."/>
            <person name="Sil A."/>
            <person name="Goldman B."/>
            <person name="Young S.K."/>
            <person name="Kodira C.D."/>
            <person name="Zeng Q."/>
            <person name="Koehrsen M."/>
            <person name="Alvarado L."/>
            <person name="Berlin A."/>
            <person name="Borenstein D."/>
            <person name="Chen Z."/>
            <person name="Engels R."/>
            <person name="Freedman E."/>
            <person name="Gellesch M."/>
            <person name="Goldberg J."/>
            <person name="Griggs A."/>
            <person name="Gujja S."/>
            <person name="Heiman D."/>
            <person name="Hepburn T."/>
            <person name="Howarth C."/>
            <person name="Jen D."/>
            <person name="Larson L."/>
            <person name="Lewis B."/>
            <person name="Mehta T."/>
            <person name="Park D."/>
            <person name="Pearson M."/>
            <person name="Roberts A."/>
            <person name="Saif S."/>
            <person name="Shea T."/>
            <person name="Shenoy N."/>
            <person name="Sisk P."/>
            <person name="Stolte C."/>
            <person name="Sykes S."/>
            <person name="Walk T."/>
            <person name="White J."/>
            <person name="Yandava C."/>
            <person name="Klein B."/>
            <person name="McEwen J.G."/>
            <person name="Puccia R."/>
            <person name="Goldman G.H."/>
            <person name="Felipe M.S."/>
            <person name="Nino-Vega G."/>
            <person name="San-Blas G."/>
            <person name="Taylor J."/>
            <person name="Mendoza L."/>
            <person name="Galagan J."/>
            <person name="Nusbaum C."/>
            <person name="Birren B."/>
        </authorList>
    </citation>
    <scope>NUCLEOTIDE SEQUENCE</scope>
    <source>
        <strain evidence="2">G186AR</strain>
    </source>
</reference>
<proteinExistence type="predicted"/>
<dbReference type="AlphaFoldDB" id="C0NKQ9"/>
<dbReference type="InParanoid" id="C0NKQ9"/>
<dbReference type="GeneID" id="69036755"/>
<accession>C0NKQ9</accession>
<evidence type="ECO:0000313" key="3">
    <source>
        <dbReference type="Proteomes" id="UP000001631"/>
    </source>
</evidence>
<name>C0NKQ9_AJECG</name>
<gene>
    <name evidence="2" type="ORF">HCBG_03739</name>
</gene>
<feature type="chain" id="PRO_5002899733" description="Mold-specific M46 protein" evidence="1">
    <location>
        <begin position="23"/>
        <end position="95"/>
    </location>
</feature>
<evidence type="ECO:0000256" key="1">
    <source>
        <dbReference type="SAM" id="SignalP"/>
    </source>
</evidence>
<evidence type="ECO:0008006" key="4">
    <source>
        <dbReference type="Google" id="ProtNLM"/>
    </source>
</evidence>
<dbReference type="HOGENOM" id="CLU_2372277_0_0_1"/>
<dbReference type="Proteomes" id="UP000001631">
    <property type="component" value="Unassembled WGS sequence"/>
</dbReference>
<protein>
    <recommendedName>
        <fullName evidence="4">Mold-specific M46 protein</fullName>
    </recommendedName>
</protein>
<sequence>MKFSIVNVLVSGLLLAAASVDACQCKVGSRQGQYCGHCEAVLVTPDFVYDHVLSIAKACNSQFPRWIETDGMAWHLWERLRGTMFIVSKEDGSPK</sequence>
<dbReference type="EMBL" id="GG663366">
    <property type="protein sequence ID" value="EEH08450.1"/>
    <property type="molecule type" value="Genomic_DNA"/>
</dbReference>
<keyword evidence="1" id="KW-0732">Signal</keyword>
<evidence type="ECO:0000313" key="2">
    <source>
        <dbReference type="EMBL" id="EEH08450.1"/>
    </source>
</evidence>
<organism evidence="2 3">
    <name type="scientific">Ajellomyces capsulatus (strain G186AR / H82 / ATCC MYA-2454 / RMSCC 2432)</name>
    <name type="common">Darling's disease fungus</name>
    <name type="synonym">Histoplasma capsulatum</name>
    <dbReference type="NCBI Taxonomy" id="447093"/>
    <lineage>
        <taxon>Eukaryota</taxon>
        <taxon>Fungi</taxon>
        <taxon>Dikarya</taxon>
        <taxon>Ascomycota</taxon>
        <taxon>Pezizomycotina</taxon>
        <taxon>Eurotiomycetes</taxon>
        <taxon>Eurotiomycetidae</taxon>
        <taxon>Onygenales</taxon>
        <taxon>Ajellomycetaceae</taxon>
        <taxon>Histoplasma</taxon>
    </lineage>
</organism>
<keyword evidence="3" id="KW-1185">Reference proteome</keyword>
<feature type="signal peptide" evidence="1">
    <location>
        <begin position="1"/>
        <end position="22"/>
    </location>
</feature>
<dbReference type="RefSeq" id="XP_045288931.1">
    <property type="nucleotide sequence ID" value="XM_045430788.1"/>
</dbReference>